<feature type="region of interest" description="Disordered" evidence="1">
    <location>
        <begin position="107"/>
        <end position="138"/>
    </location>
</feature>
<keyword evidence="2" id="KW-1133">Transmembrane helix</keyword>
<keyword evidence="4" id="KW-1185">Reference proteome</keyword>
<keyword evidence="2" id="KW-0472">Membrane</keyword>
<keyword evidence="2" id="KW-0812">Transmembrane</keyword>
<dbReference type="Proteomes" id="UP000308549">
    <property type="component" value="Unassembled WGS sequence"/>
</dbReference>
<organism evidence="3 4">
    <name type="scientific">Salinomyces thailandicus</name>
    <dbReference type="NCBI Taxonomy" id="706561"/>
    <lineage>
        <taxon>Eukaryota</taxon>
        <taxon>Fungi</taxon>
        <taxon>Dikarya</taxon>
        <taxon>Ascomycota</taxon>
        <taxon>Pezizomycotina</taxon>
        <taxon>Dothideomycetes</taxon>
        <taxon>Dothideomycetidae</taxon>
        <taxon>Mycosphaerellales</taxon>
        <taxon>Teratosphaeriaceae</taxon>
        <taxon>Salinomyces</taxon>
    </lineage>
</organism>
<feature type="compositionally biased region" description="Polar residues" evidence="1">
    <location>
        <begin position="411"/>
        <end position="434"/>
    </location>
</feature>
<dbReference type="AlphaFoldDB" id="A0A4U0U5C9"/>
<feature type="region of interest" description="Disordered" evidence="1">
    <location>
        <begin position="341"/>
        <end position="375"/>
    </location>
</feature>
<feature type="compositionally biased region" description="Low complexity" evidence="1">
    <location>
        <begin position="392"/>
        <end position="407"/>
    </location>
</feature>
<feature type="transmembrane region" description="Helical" evidence="2">
    <location>
        <begin position="145"/>
        <end position="168"/>
    </location>
</feature>
<proteinExistence type="predicted"/>
<evidence type="ECO:0000313" key="4">
    <source>
        <dbReference type="Proteomes" id="UP000308549"/>
    </source>
</evidence>
<gene>
    <name evidence="3" type="ORF">B0A50_02560</name>
</gene>
<dbReference type="OrthoDB" id="3932126at2759"/>
<protein>
    <submittedName>
        <fullName evidence="3">Uncharacterized protein</fullName>
    </submittedName>
</protein>
<feature type="region of interest" description="Disordered" evidence="1">
    <location>
        <begin position="387"/>
        <end position="462"/>
    </location>
</feature>
<dbReference type="EMBL" id="NAJL01000011">
    <property type="protein sequence ID" value="TKA30333.1"/>
    <property type="molecule type" value="Genomic_DNA"/>
</dbReference>
<sequence length="497" mass="52877">MGTGSARFVPSSTTDVTGSSIVTAPDTGRTTAVATWVTMTMSTVTVIGPTILRTTFVTIQRSTEPVQPTSTVPTSALSSSSSILATHSPSTSPDTLAILPKVITQGSESRPWSTATTSSTRSTSETSSASSNVAAPSSGSLQKHAIIGGLSGAIAGLVLIGVIICFCLRRRRKATETPDPTHEKGMIRPAIKRKWTELTGRGTPNHTPQITQSTPVIVDEDHHIIRMSTQHWARPYAEGQGEGYREFAGPAPLRVVNPDLSRPNTPSASSLTAGSFLKRQRSALAVVLLSAGRSRSGSKASAYQTKDVPDITIDPILSQECVANIAETPSFRSYPSLATLPEITQHPPEDPFITPPLETGPRQRPGLTPLQTASTAAKRTLSHLSSFLNPFSHAPPHSSLSPSSSAADNPATRNSATTLSSAFSSRLSHRNTAYSDPFDLDKPSVRGSGPQPTGAAGDSVVGEVERLGIPPIWAMEMQRRERERLRHPPMWQVYEGT</sequence>
<evidence type="ECO:0000256" key="1">
    <source>
        <dbReference type="SAM" id="MobiDB-lite"/>
    </source>
</evidence>
<reference evidence="3 4" key="1">
    <citation type="submission" date="2017-03" db="EMBL/GenBank/DDBJ databases">
        <title>Genomes of endolithic fungi from Antarctica.</title>
        <authorList>
            <person name="Coleine C."/>
            <person name="Masonjones S."/>
            <person name="Stajich J.E."/>
        </authorList>
    </citation>
    <scope>NUCLEOTIDE SEQUENCE [LARGE SCALE GENOMIC DNA]</scope>
    <source>
        <strain evidence="3 4">CCFEE 6315</strain>
    </source>
</reference>
<evidence type="ECO:0000256" key="2">
    <source>
        <dbReference type="SAM" id="Phobius"/>
    </source>
</evidence>
<feature type="compositionally biased region" description="Low complexity" evidence="1">
    <location>
        <begin position="113"/>
        <end position="138"/>
    </location>
</feature>
<comment type="caution">
    <text evidence="3">The sequence shown here is derived from an EMBL/GenBank/DDBJ whole genome shotgun (WGS) entry which is preliminary data.</text>
</comment>
<evidence type="ECO:0000313" key="3">
    <source>
        <dbReference type="EMBL" id="TKA30333.1"/>
    </source>
</evidence>
<name>A0A4U0U5C9_9PEZI</name>
<accession>A0A4U0U5C9</accession>